<feature type="compositionally biased region" description="Polar residues" evidence="1">
    <location>
        <begin position="193"/>
        <end position="203"/>
    </location>
</feature>
<accession>A0AAN8WJP8</accession>
<gene>
    <name evidence="2" type="ORF">SK128_023597</name>
</gene>
<protein>
    <submittedName>
        <fullName evidence="2">Uncharacterized protein</fullName>
    </submittedName>
</protein>
<sequence length="414" mass="45164">MLMMSTFLCFFPKTEECAADVTEGKLKEMYSVPEKKIKSQELRCEGKTSDEENNPDFCDDISQNSSNTVDDEYSKGSSTDFVPNVMETRSEEESTPLAFSGHKSRNPFAKAQSSCKNNTVPTKQFSALKAFSKIAKTVVDPDTLIHSRYFSSPTSPSPKSTISKDKSDIVTAANGDISRMEGEDSCRSESCDKSSVYSDNNEQIEPCEGKPEISNTIKAPLSPVQTNAVNVQSTKTFKWGKLTNMFSYKPKNVLDIESSPAAMGTFKPVVSPLTNLLSVSKVSKENSILYSPPIDASECLPLSQQSCVSNISCVSDVGSVDNESFGLTPSSTPETLIGSSHDQSSDILTSPTSMIRTTSPLQKSHLQKPTSQKGISKARPLGLSRTQGKARKGSDLRQRNLRDMFACKREAPVL</sequence>
<evidence type="ECO:0000313" key="3">
    <source>
        <dbReference type="Proteomes" id="UP001381693"/>
    </source>
</evidence>
<feature type="compositionally biased region" description="Polar residues" evidence="1">
    <location>
        <begin position="325"/>
        <end position="374"/>
    </location>
</feature>
<feature type="compositionally biased region" description="Basic and acidic residues" evidence="1">
    <location>
        <begin position="180"/>
        <end position="192"/>
    </location>
</feature>
<dbReference type="EMBL" id="JAXCGZ010021524">
    <property type="protein sequence ID" value="KAK7049778.1"/>
    <property type="molecule type" value="Genomic_DNA"/>
</dbReference>
<name>A0AAN8WJP8_HALRR</name>
<evidence type="ECO:0000256" key="1">
    <source>
        <dbReference type="SAM" id="MobiDB-lite"/>
    </source>
</evidence>
<reference evidence="2 3" key="1">
    <citation type="submission" date="2023-11" db="EMBL/GenBank/DDBJ databases">
        <title>Halocaridina rubra genome assembly.</title>
        <authorList>
            <person name="Smith C."/>
        </authorList>
    </citation>
    <scope>NUCLEOTIDE SEQUENCE [LARGE SCALE GENOMIC DNA]</scope>
    <source>
        <strain evidence="2">EP-1</strain>
        <tissue evidence="2">Whole</tissue>
    </source>
</reference>
<keyword evidence="3" id="KW-1185">Reference proteome</keyword>
<feature type="region of interest" description="Disordered" evidence="1">
    <location>
        <begin position="325"/>
        <end position="401"/>
    </location>
</feature>
<feature type="region of interest" description="Disordered" evidence="1">
    <location>
        <begin position="180"/>
        <end position="208"/>
    </location>
</feature>
<dbReference type="AlphaFoldDB" id="A0AAN8WJP8"/>
<comment type="caution">
    <text evidence="2">The sequence shown here is derived from an EMBL/GenBank/DDBJ whole genome shotgun (WGS) entry which is preliminary data.</text>
</comment>
<feature type="compositionally biased region" description="Basic and acidic residues" evidence="1">
    <location>
        <begin position="392"/>
        <end position="401"/>
    </location>
</feature>
<proteinExistence type="predicted"/>
<feature type="region of interest" description="Disordered" evidence="1">
    <location>
        <begin position="40"/>
        <end position="81"/>
    </location>
</feature>
<organism evidence="2 3">
    <name type="scientific">Halocaridina rubra</name>
    <name type="common">Hawaiian red shrimp</name>
    <dbReference type="NCBI Taxonomy" id="373956"/>
    <lineage>
        <taxon>Eukaryota</taxon>
        <taxon>Metazoa</taxon>
        <taxon>Ecdysozoa</taxon>
        <taxon>Arthropoda</taxon>
        <taxon>Crustacea</taxon>
        <taxon>Multicrustacea</taxon>
        <taxon>Malacostraca</taxon>
        <taxon>Eumalacostraca</taxon>
        <taxon>Eucarida</taxon>
        <taxon>Decapoda</taxon>
        <taxon>Pleocyemata</taxon>
        <taxon>Caridea</taxon>
        <taxon>Atyoidea</taxon>
        <taxon>Atyidae</taxon>
        <taxon>Halocaridina</taxon>
    </lineage>
</organism>
<feature type="compositionally biased region" description="Basic and acidic residues" evidence="1">
    <location>
        <begin position="40"/>
        <end position="50"/>
    </location>
</feature>
<evidence type="ECO:0000313" key="2">
    <source>
        <dbReference type="EMBL" id="KAK7049778.1"/>
    </source>
</evidence>
<dbReference type="Proteomes" id="UP001381693">
    <property type="component" value="Unassembled WGS sequence"/>
</dbReference>